<dbReference type="InterPro" id="IPR036866">
    <property type="entry name" value="RibonucZ/Hydroxyglut_hydro"/>
</dbReference>
<dbReference type="EMBL" id="JBHSXM010000001">
    <property type="protein sequence ID" value="MFC6835571.1"/>
    <property type="molecule type" value="Genomic_DNA"/>
</dbReference>
<dbReference type="PANTHER" id="PTHR23131">
    <property type="entry name" value="ENDORIBONUCLEASE LACTB2"/>
    <property type="match status" value="1"/>
</dbReference>
<dbReference type="AlphaFoldDB" id="A0ABD5U8A4"/>
<comment type="caution">
    <text evidence="2">The sequence shown here is derived from an EMBL/GenBank/DDBJ whole genome shotgun (WGS) entry which is preliminary data.</text>
</comment>
<dbReference type="InterPro" id="IPR001279">
    <property type="entry name" value="Metallo-B-lactamas"/>
</dbReference>
<dbReference type="InterPro" id="IPR050662">
    <property type="entry name" value="Sec-metab_biosynth-thioest"/>
</dbReference>
<sequence>MRAISLGNTAFEGLNNAYLLEGEVTTLLDTGVSTDETREQLRAGLADHGLGFEDIEQVLLTHFHADHAGLAGEIQEAGGAVVRVHEADRPLVEQDPDAEEALAARQQSLLDEWGMPADAQAELLDFLGNQHDISGRPATVETVEPGDIVLAGDRELEVVYLPGHTDGLCGYAFESDYRSFAGASGDELFSGDALLPYYTPNVGGADVRVERPLERYLGTLSTLVERDYARAWPGHRGPIVDVAGRAADIVVHHRERTDRVLDVLDAHGPADAWTVSAHLFGDLRYIHILHGPGEAYAHLGHLEAAGVVDRNGREYEVVDRDADLDALFPAIPDGLARPGPI</sequence>
<name>A0ABD5U8A4_9EURY</name>
<dbReference type="Proteomes" id="UP001596406">
    <property type="component" value="Unassembled WGS sequence"/>
</dbReference>
<organism evidence="2 3">
    <name type="scientific">Halomarina ordinaria</name>
    <dbReference type="NCBI Taxonomy" id="3033939"/>
    <lineage>
        <taxon>Archaea</taxon>
        <taxon>Methanobacteriati</taxon>
        <taxon>Methanobacteriota</taxon>
        <taxon>Stenosarchaea group</taxon>
        <taxon>Halobacteria</taxon>
        <taxon>Halobacteriales</taxon>
        <taxon>Natronomonadaceae</taxon>
        <taxon>Halomarina</taxon>
    </lineage>
</organism>
<gene>
    <name evidence="2" type="ORF">ACFQHK_03500</name>
</gene>
<dbReference type="PANTHER" id="PTHR23131:SF4">
    <property type="entry name" value="METALLO-BETA-LACTAMASE SUPERFAMILY POTEIN"/>
    <property type="match status" value="1"/>
</dbReference>
<reference evidence="2 3" key="1">
    <citation type="journal article" date="2019" name="Int. J. Syst. Evol. Microbiol.">
        <title>The Global Catalogue of Microorganisms (GCM) 10K type strain sequencing project: providing services to taxonomists for standard genome sequencing and annotation.</title>
        <authorList>
            <consortium name="The Broad Institute Genomics Platform"/>
            <consortium name="The Broad Institute Genome Sequencing Center for Infectious Disease"/>
            <person name="Wu L."/>
            <person name="Ma J."/>
        </authorList>
    </citation>
    <scope>NUCLEOTIDE SEQUENCE [LARGE SCALE GENOMIC DNA]</scope>
    <source>
        <strain evidence="2 3">PSRA2</strain>
    </source>
</reference>
<dbReference type="SMART" id="SM00849">
    <property type="entry name" value="Lactamase_B"/>
    <property type="match status" value="1"/>
</dbReference>
<feature type="domain" description="Metallo-beta-lactamase" evidence="1">
    <location>
        <begin position="14"/>
        <end position="235"/>
    </location>
</feature>
<dbReference type="CDD" id="cd07725">
    <property type="entry name" value="TTHA1429-like_MBL-fold"/>
    <property type="match status" value="1"/>
</dbReference>
<evidence type="ECO:0000313" key="3">
    <source>
        <dbReference type="Proteomes" id="UP001596406"/>
    </source>
</evidence>
<evidence type="ECO:0000313" key="2">
    <source>
        <dbReference type="EMBL" id="MFC6835571.1"/>
    </source>
</evidence>
<dbReference type="Gene3D" id="3.60.15.10">
    <property type="entry name" value="Ribonuclease Z/Hydroxyacylglutathione hydrolase-like"/>
    <property type="match status" value="1"/>
</dbReference>
<evidence type="ECO:0000259" key="1">
    <source>
        <dbReference type="SMART" id="SM00849"/>
    </source>
</evidence>
<proteinExistence type="predicted"/>
<dbReference type="RefSeq" id="WP_304447269.1">
    <property type="nucleotide sequence ID" value="NZ_JARRAH010000001.1"/>
</dbReference>
<accession>A0ABD5U8A4</accession>
<protein>
    <submittedName>
        <fullName evidence="2">MBL fold metallo-hydrolase</fullName>
    </submittedName>
</protein>
<dbReference type="Pfam" id="PF00753">
    <property type="entry name" value="Lactamase_B"/>
    <property type="match status" value="1"/>
</dbReference>
<keyword evidence="3" id="KW-1185">Reference proteome</keyword>
<dbReference type="SUPFAM" id="SSF56281">
    <property type="entry name" value="Metallo-hydrolase/oxidoreductase"/>
    <property type="match status" value="1"/>
</dbReference>